<gene>
    <name evidence="2" type="ORF">PSRA_0133</name>
</gene>
<keyword evidence="3" id="KW-1185">Reference proteome</keyword>
<reference evidence="2 3" key="1">
    <citation type="journal article" date="2017" name="BMC Genomics">
        <title>Comparative genomic and phylogenomic analyses of the Bifidobacteriaceae family.</title>
        <authorList>
            <person name="Lugli G.A."/>
            <person name="Milani C."/>
            <person name="Turroni F."/>
            <person name="Duranti S."/>
            <person name="Mancabelli L."/>
            <person name="Mangifesta M."/>
            <person name="Ferrario C."/>
            <person name="Modesto M."/>
            <person name="Mattarelli P."/>
            <person name="Jiri K."/>
            <person name="van Sinderen D."/>
            <person name="Ventura M."/>
        </authorList>
    </citation>
    <scope>NUCLEOTIDE SEQUENCE [LARGE SCALE GENOMIC DNA]</scope>
    <source>
        <strain evidence="2 3">DSM 24742</strain>
    </source>
</reference>
<dbReference type="EMBL" id="MWWR01000002">
    <property type="protein sequence ID" value="OZG53326.1"/>
    <property type="molecule type" value="Genomic_DNA"/>
</dbReference>
<evidence type="ECO:0000313" key="3">
    <source>
        <dbReference type="Proteomes" id="UP000216725"/>
    </source>
</evidence>
<dbReference type="Proteomes" id="UP000216725">
    <property type="component" value="Unassembled WGS sequence"/>
</dbReference>
<evidence type="ECO:0000313" key="2">
    <source>
        <dbReference type="EMBL" id="OZG53326.1"/>
    </source>
</evidence>
<organism evidence="2 3">
    <name type="scientific">Pseudoscardovia radai</name>
    <dbReference type="NCBI Taxonomy" id="987066"/>
    <lineage>
        <taxon>Bacteria</taxon>
        <taxon>Bacillati</taxon>
        <taxon>Actinomycetota</taxon>
        <taxon>Actinomycetes</taxon>
        <taxon>Bifidobacteriales</taxon>
        <taxon>Bifidobacteriaceae</taxon>
        <taxon>Pseudoscardovia</taxon>
    </lineage>
</organism>
<evidence type="ECO:0000259" key="1">
    <source>
        <dbReference type="Pfam" id="PF02464"/>
    </source>
</evidence>
<dbReference type="AlphaFoldDB" id="A0A261F329"/>
<feature type="domain" description="CinA C-terminal" evidence="1">
    <location>
        <begin position="49"/>
        <end position="209"/>
    </location>
</feature>
<sequence>MTDSTIADSAASQCAKTQENAGCAPAAHDAPGSDAEARALATMQKECDELAARILEACRTRGLFVCASESLTGGLLADAFVRIPGASAVFLGSAVTYAIEAKAHILGVSSGLLEREGAVHPDVAKQMAVGAVAAYSVPASRDGRVIGLSTTGVAGPGPDGDKPEGLVYIGFAVPGPEGLHSEAERLDLSGTRAEIRRDTVLHVLRSLASRLAA</sequence>
<dbReference type="InterPro" id="IPR036653">
    <property type="entry name" value="CinA-like_C"/>
</dbReference>
<dbReference type="NCBIfam" id="TIGR00199">
    <property type="entry name" value="PncC_domain"/>
    <property type="match status" value="1"/>
</dbReference>
<proteinExistence type="predicted"/>
<comment type="caution">
    <text evidence="2">The sequence shown here is derived from an EMBL/GenBank/DDBJ whole genome shotgun (WGS) entry which is preliminary data.</text>
</comment>
<dbReference type="InterPro" id="IPR008136">
    <property type="entry name" value="CinA_C"/>
</dbReference>
<name>A0A261F329_9BIFI</name>
<protein>
    <submittedName>
        <fullName evidence="2">Damage-inducible protein CinA</fullName>
    </submittedName>
</protein>
<dbReference type="Pfam" id="PF02464">
    <property type="entry name" value="CinA"/>
    <property type="match status" value="1"/>
</dbReference>
<dbReference type="Gene3D" id="3.90.950.20">
    <property type="entry name" value="CinA-like"/>
    <property type="match status" value="1"/>
</dbReference>
<accession>A0A261F329</accession>
<dbReference type="SUPFAM" id="SSF142433">
    <property type="entry name" value="CinA-like"/>
    <property type="match status" value="1"/>
</dbReference>